<gene>
    <name evidence="3" type="ORF">EKPJFOCH_4180</name>
</gene>
<keyword evidence="4" id="KW-1185">Reference proteome</keyword>
<dbReference type="Gene3D" id="3.10.540.10">
    <property type="entry name" value="duf1285 like domain"/>
    <property type="match status" value="1"/>
</dbReference>
<dbReference type="Gene3D" id="2.30.270.10">
    <property type="entry name" value="duf1285 protein"/>
    <property type="match status" value="1"/>
</dbReference>
<sequence length="206" mass="22577">MTTDPTRPELPTPTTDSALGRLGAALGDLPTRGLPPVELWHPKHCGTIDIRIAADGTWFHEGAPIRRPALVKLFSTILRREPDGSTVLVTPAERMTIRVDDAPFVAVEMAVDGEGELRRIGFRTNVDDLVPLDDDHPIRFEQDGSGGFKPYVKVRGGLWALLTRALTYDLVDLAEEREIDGRDWLGLAAGGRFHPIVRTADLKVAG</sequence>
<evidence type="ECO:0000313" key="3">
    <source>
        <dbReference type="EMBL" id="GJE57662.1"/>
    </source>
</evidence>
<feature type="domain" description="DUF1285" evidence="2">
    <location>
        <begin position="103"/>
        <end position="196"/>
    </location>
</feature>
<proteinExistence type="predicted"/>
<reference evidence="3" key="2">
    <citation type="submission" date="2021-08" db="EMBL/GenBank/DDBJ databases">
        <authorList>
            <person name="Tani A."/>
            <person name="Ola A."/>
            <person name="Ogura Y."/>
            <person name="Katsura K."/>
            <person name="Hayashi T."/>
        </authorList>
    </citation>
    <scope>NUCLEOTIDE SEQUENCE</scope>
    <source>
        <strain evidence="3">DSM 23674</strain>
    </source>
</reference>
<evidence type="ECO:0000259" key="2">
    <source>
        <dbReference type="Pfam" id="PF21028"/>
    </source>
</evidence>
<protein>
    <recommendedName>
        <fullName evidence="5">DUF1285 domain-containing protein</fullName>
    </recommendedName>
</protein>
<evidence type="ECO:0000259" key="1">
    <source>
        <dbReference type="Pfam" id="PF06938"/>
    </source>
</evidence>
<comment type="caution">
    <text evidence="3">The sequence shown here is derived from an EMBL/GenBank/DDBJ whole genome shotgun (WGS) entry which is preliminary data.</text>
</comment>
<organism evidence="3 4">
    <name type="scientific">Methylobacterium thuringiense</name>
    <dbReference type="NCBI Taxonomy" id="1003091"/>
    <lineage>
        <taxon>Bacteria</taxon>
        <taxon>Pseudomonadati</taxon>
        <taxon>Pseudomonadota</taxon>
        <taxon>Alphaproteobacteria</taxon>
        <taxon>Hyphomicrobiales</taxon>
        <taxon>Methylobacteriaceae</taxon>
        <taxon>Methylobacterium</taxon>
    </lineage>
</organism>
<dbReference type="InterPro" id="IPR010707">
    <property type="entry name" value="DUF1285"/>
</dbReference>
<dbReference type="InterPro" id="IPR048342">
    <property type="entry name" value="DUF1285_C"/>
</dbReference>
<dbReference type="PIRSF" id="PIRSF029557">
    <property type="entry name" value="UCP029557"/>
    <property type="match status" value="1"/>
</dbReference>
<feature type="domain" description="DUF1285" evidence="1">
    <location>
        <begin position="35"/>
        <end position="102"/>
    </location>
</feature>
<evidence type="ECO:0008006" key="5">
    <source>
        <dbReference type="Google" id="ProtNLM"/>
    </source>
</evidence>
<reference evidence="3" key="1">
    <citation type="journal article" date="2021" name="Front. Microbiol.">
        <title>Comprehensive Comparative Genomics and Phenotyping of Methylobacterium Species.</title>
        <authorList>
            <person name="Alessa O."/>
            <person name="Ogura Y."/>
            <person name="Fujitani Y."/>
            <person name="Takami H."/>
            <person name="Hayashi T."/>
            <person name="Sahin N."/>
            <person name="Tani A."/>
        </authorList>
    </citation>
    <scope>NUCLEOTIDE SEQUENCE</scope>
    <source>
        <strain evidence="3">DSM 23674</strain>
    </source>
</reference>
<name>A0ABQ4TSG7_9HYPH</name>
<dbReference type="Pfam" id="PF21028">
    <property type="entry name" value="DUF1285_C"/>
    <property type="match status" value="1"/>
</dbReference>
<dbReference type="RefSeq" id="WP_147816023.1">
    <property type="nucleotide sequence ID" value="NZ_BPRA01000025.1"/>
</dbReference>
<evidence type="ECO:0000313" key="4">
    <source>
        <dbReference type="Proteomes" id="UP001055101"/>
    </source>
</evidence>
<dbReference type="Pfam" id="PF06938">
    <property type="entry name" value="DUF1285_N"/>
    <property type="match status" value="1"/>
</dbReference>
<dbReference type="InterPro" id="IPR023361">
    <property type="entry name" value="DUF1285_beta_roll_sf"/>
</dbReference>
<accession>A0ABQ4TSG7</accession>
<dbReference type="Proteomes" id="UP001055101">
    <property type="component" value="Unassembled WGS sequence"/>
</dbReference>
<dbReference type="InterPro" id="IPR048341">
    <property type="entry name" value="DUF1285_N"/>
</dbReference>
<dbReference type="EMBL" id="BPRA01000025">
    <property type="protein sequence ID" value="GJE57662.1"/>
    <property type="molecule type" value="Genomic_DNA"/>
</dbReference>